<dbReference type="AlphaFoldDB" id="A0AAW0AD16"/>
<dbReference type="EMBL" id="JAWWNJ010000074">
    <property type="protein sequence ID" value="KAK7006791.1"/>
    <property type="molecule type" value="Genomic_DNA"/>
</dbReference>
<dbReference type="SUPFAM" id="SSF54695">
    <property type="entry name" value="POZ domain"/>
    <property type="match status" value="1"/>
</dbReference>
<dbReference type="InterPro" id="IPR011333">
    <property type="entry name" value="SKP1/BTB/POZ_sf"/>
</dbReference>
<comment type="caution">
    <text evidence="1">The sequence shown here is derived from an EMBL/GenBank/DDBJ whole genome shotgun (WGS) entry which is preliminary data.</text>
</comment>
<accession>A0AAW0AD16</accession>
<keyword evidence="2" id="KW-1185">Reference proteome</keyword>
<organism evidence="1 2">
    <name type="scientific">Favolaschia claudopus</name>
    <dbReference type="NCBI Taxonomy" id="2862362"/>
    <lineage>
        <taxon>Eukaryota</taxon>
        <taxon>Fungi</taxon>
        <taxon>Dikarya</taxon>
        <taxon>Basidiomycota</taxon>
        <taxon>Agaricomycotina</taxon>
        <taxon>Agaricomycetes</taxon>
        <taxon>Agaricomycetidae</taxon>
        <taxon>Agaricales</taxon>
        <taxon>Marasmiineae</taxon>
        <taxon>Mycenaceae</taxon>
        <taxon>Favolaschia</taxon>
    </lineage>
</organism>
<dbReference type="Proteomes" id="UP001362999">
    <property type="component" value="Unassembled WGS sequence"/>
</dbReference>
<sequence length="320" mass="35726">MDSPSPAIPVIPPLTPTLSSHFNFPNADVTFSSSDGVLFRIHRKNLEVCADGFPPSGFEIPEGEVVSLSETAETLELLFQFMYPKRHPGLDATPFNVLEPLAEAAEKYQVFPAMNICHIRLRDMVHEHPVEIAVYAAKHDYPFLLSEVAPMMISMPPVDVVRILPANLVLPWTRYVHEWVRVHQDVALKLPFGASLHYSGGLSHANHMPRAVIVQTQANSLPPPRTIDAFEPPSRCSWENLNCVAIVLQHLGAGIHTLRNLDQAFDMGIAREDVERCCDWELSEWRRIIEEAIAQIPKFNCLQAVQLSSVATSGTIFLVV</sequence>
<evidence type="ECO:0008006" key="3">
    <source>
        <dbReference type="Google" id="ProtNLM"/>
    </source>
</evidence>
<reference evidence="1 2" key="1">
    <citation type="journal article" date="2024" name="J Genomics">
        <title>Draft genome sequencing and assembly of Favolaschia claudopus CIRM-BRFM 2984 isolated from oak limbs.</title>
        <authorList>
            <person name="Navarro D."/>
            <person name="Drula E."/>
            <person name="Chaduli D."/>
            <person name="Cazenave R."/>
            <person name="Ahrendt S."/>
            <person name="Wang J."/>
            <person name="Lipzen A."/>
            <person name="Daum C."/>
            <person name="Barry K."/>
            <person name="Grigoriev I.V."/>
            <person name="Favel A."/>
            <person name="Rosso M.N."/>
            <person name="Martin F."/>
        </authorList>
    </citation>
    <scope>NUCLEOTIDE SEQUENCE [LARGE SCALE GENOMIC DNA]</scope>
    <source>
        <strain evidence="1 2">CIRM-BRFM 2984</strain>
    </source>
</reference>
<proteinExistence type="predicted"/>
<dbReference type="Gene3D" id="3.30.710.10">
    <property type="entry name" value="Potassium Channel Kv1.1, Chain A"/>
    <property type="match status" value="1"/>
</dbReference>
<gene>
    <name evidence="1" type="ORF">R3P38DRAFT_3600657</name>
</gene>
<name>A0AAW0AD16_9AGAR</name>
<evidence type="ECO:0000313" key="2">
    <source>
        <dbReference type="Proteomes" id="UP001362999"/>
    </source>
</evidence>
<evidence type="ECO:0000313" key="1">
    <source>
        <dbReference type="EMBL" id="KAK7006791.1"/>
    </source>
</evidence>
<protein>
    <recommendedName>
        <fullName evidence="3">BTB domain-containing protein</fullName>
    </recommendedName>
</protein>